<sequence length="326" mass="38464">MLDRVIKEALSPNISSIRPIRHSRKTQIKAREGIATARENCKTKKKNLLLFDFEQFRSERNLNDVDISEVLRNTKNSCVNSQEELKTMNLEDALKAIKKSKMSQNLYKKKKSRNLITSTTAQILKRINEKKRNRMMLNYDNIYRRLSKENYKLSRKPKPKKIKSDDPLEFSVFKSKEESDKRRMTHNQREIYFSKALDNIKNKVINKMKSDIYTDTDQSNKIMKRFNKDEMLDIAFPIKNLNIFEEPEMKVIRAKSPEVNERKISLLKIKKLVRPQTSNDPFNGFKRYNRGIYHSPDKSSKDTFLVQFEAQILKSTEASESVQKID</sequence>
<dbReference type="EMBL" id="CAMPGE010012860">
    <property type="protein sequence ID" value="CAI2371615.1"/>
    <property type="molecule type" value="Genomic_DNA"/>
</dbReference>
<keyword evidence="2" id="KW-1185">Reference proteome</keyword>
<accession>A0AAD1UR17</accession>
<evidence type="ECO:0000313" key="1">
    <source>
        <dbReference type="EMBL" id="CAI2371615.1"/>
    </source>
</evidence>
<proteinExistence type="predicted"/>
<protein>
    <submittedName>
        <fullName evidence="1">Uncharacterized protein</fullName>
    </submittedName>
</protein>
<organism evidence="1 2">
    <name type="scientific">Euplotes crassus</name>
    <dbReference type="NCBI Taxonomy" id="5936"/>
    <lineage>
        <taxon>Eukaryota</taxon>
        <taxon>Sar</taxon>
        <taxon>Alveolata</taxon>
        <taxon>Ciliophora</taxon>
        <taxon>Intramacronucleata</taxon>
        <taxon>Spirotrichea</taxon>
        <taxon>Hypotrichia</taxon>
        <taxon>Euplotida</taxon>
        <taxon>Euplotidae</taxon>
        <taxon>Moneuplotes</taxon>
    </lineage>
</organism>
<gene>
    <name evidence="1" type="ORF">ECRASSUSDP1_LOCUS12939</name>
</gene>
<comment type="caution">
    <text evidence="1">The sequence shown here is derived from an EMBL/GenBank/DDBJ whole genome shotgun (WGS) entry which is preliminary data.</text>
</comment>
<name>A0AAD1UR17_EUPCR</name>
<reference evidence="1" key="1">
    <citation type="submission" date="2023-07" db="EMBL/GenBank/DDBJ databases">
        <authorList>
            <consortium name="AG Swart"/>
            <person name="Singh M."/>
            <person name="Singh A."/>
            <person name="Seah K."/>
            <person name="Emmerich C."/>
        </authorList>
    </citation>
    <scope>NUCLEOTIDE SEQUENCE</scope>
    <source>
        <strain evidence="1">DP1</strain>
    </source>
</reference>
<dbReference type="AlphaFoldDB" id="A0AAD1UR17"/>
<evidence type="ECO:0000313" key="2">
    <source>
        <dbReference type="Proteomes" id="UP001295684"/>
    </source>
</evidence>
<dbReference type="Proteomes" id="UP001295684">
    <property type="component" value="Unassembled WGS sequence"/>
</dbReference>